<evidence type="ECO:0000256" key="2">
    <source>
        <dbReference type="SAM" id="Phobius"/>
    </source>
</evidence>
<proteinExistence type="predicted"/>
<feature type="transmembrane region" description="Helical" evidence="2">
    <location>
        <begin position="81"/>
        <end position="102"/>
    </location>
</feature>
<gene>
    <name evidence="3" type="ORF">AVDCRST_MAG54-2979</name>
</gene>
<evidence type="ECO:0000313" key="3">
    <source>
        <dbReference type="EMBL" id="CAA9270652.1"/>
    </source>
</evidence>
<sequence length="186" mass="19770">MVRRAGGVGPPGSGRRSGPDTEEDDMATAEIGLVLSVVATGLWSGLLLMLVTILHPIYAPRAATGFREDMGRLLPVARRSPTNYVLVIAMVLAPVVALVGLWSQPTSAVFVLVAAGLGAVVIGPLLTSSLLAERNYAVILGWGPAGPPDDWRIARARYLRLNWLRAALTWAALALFVTATFLYLTP</sequence>
<dbReference type="EMBL" id="CADCTH010000374">
    <property type="protein sequence ID" value="CAA9270652.1"/>
    <property type="molecule type" value="Genomic_DNA"/>
</dbReference>
<evidence type="ECO:0008006" key="4">
    <source>
        <dbReference type="Google" id="ProtNLM"/>
    </source>
</evidence>
<keyword evidence="2" id="KW-0812">Transmembrane</keyword>
<organism evidence="3">
    <name type="scientific">uncultured Actinomycetospora sp</name>
    <dbReference type="NCBI Taxonomy" id="1135996"/>
    <lineage>
        <taxon>Bacteria</taxon>
        <taxon>Bacillati</taxon>
        <taxon>Actinomycetota</taxon>
        <taxon>Actinomycetes</taxon>
        <taxon>Pseudonocardiales</taxon>
        <taxon>Pseudonocardiaceae</taxon>
        <taxon>Actinomycetospora</taxon>
        <taxon>environmental samples</taxon>
    </lineage>
</organism>
<keyword evidence="2" id="KW-1133">Transmembrane helix</keyword>
<reference evidence="3" key="1">
    <citation type="submission" date="2020-02" db="EMBL/GenBank/DDBJ databases">
        <authorList>
            <person name="Meier V. D."/>
        </authorList>
    </citation>
    <scope>NUCLEOTIDE SEQUENCE</scope>
    <source>
        <strain evidence="3">AVDCRST_MAG54</strain>
    </source>
</reference>
<evidence type="ECO:0000256" key="1">
    <source>
        <dbReference type="SAM" id="MobiDB-lite"/>
    </source>
</evidence>
<feature type="region of interest" description="Disordered" evidence="1">
    <location>
        <begin position="1"/>
        <end position="23"/>
    </location>
</feature>
<dbReference type="AlphaFoldDB" id="A0A6J4J8B1"/>
<feature type="transmembrane region" description="Helical" evidence="2">
    <location>
        <begin position="108"/>
        <end position="126"/>
    </location>
</feature>
<name>A0A6J4J8B1_9PSEU</name>
<feature type="transmembrane region" description="Helical" evidence="2">
    <location>
        <begin position="31"/>
        <end position="60"/>
    </location>
</feature>
<protein>
    <recommendedName>
        <fullName evidence="4">DUF1772 domain-containing protein</fullName>
    </recommendedName>
</protein>
<feature type="transmembrane region" description="Helical" evidence="2">
    <location>
        <begin position="162"/>
        <end position="184"/>
    </location>
</feature>
<feature type="compositionally biased region" description="Gly residues" evidence="1">
    <location>
        <begin position="1"/>
        <end position="12"/>
    </location>
</feature>
<keyword evidence="2" id="KW-0472">Membrane</keyword>
<accession>A0A6J4J8B1</accession>